<name>A0A0F9A2J5_9ZZZZ</name>
<dbReference type="Gene3D" id="3.40.80.10">
    <property type="entry name" value="Peptidoglycan recognition protein-like"/>
    <property type="match status" value="1"/>
</dbReference>
<feature type="non-terminal residue" evidence="2">
    <location>
        <position position="1"/>
    </location>
</feature>
<gene>
    <name evidence="2" type="ORF">LCGC14_2623530</name>
</gene>
<feature type="compositionally biased region" description="Basic and acidic residues" evidence="1">
    <location>
        <begin position="205"/>
        <end position="217"/>
    </location>
</feature>
<dbReference type="GO" id="GO:0008745">
    <property type="term" value="F:N-acetylmuramoyl-L-alanine amidase activity"/>
    <property type="evidence" value="ECO:0007669"/>
    <property type="project" value="InterPro"/>
</dbReference>
<comment type="caution">
    <text evidence="2">The sequence shown here is derived from an EMBL/GenBank/DDBJ whole genome shotgun (WGS) entry which is preliminary data.</text>
</comment>
<dbReference type="EMBL" id="LAZR01044827">
    <property type="protein sequence ID" value="KKL03695.1"/>
    <property type="molecule type" value="Genomic_DNA"/>
</dbReference>
<reference evidence="2" key="1">
    <citation type="journal article" date="2015" name="Nature">
        <title>Complex archaea that bridge the gap between prokaryotes and eukaryotes.</title>
        <authorList>
            <person name="Spang A."/>
            <person name="Saw J.H."/>
            <person name="Jorgensen S.L."/>
            <person name="Zaremba-Niedzwiedzka K."/>
            <person name="Martijn J."/>
            <person name="Lind A.E."/>
            <person name="van Eijk R."/>
            <person name="Schleper C."/>
            <person name="Guy L."/>
            <person name="Ettema T.J."/>
        </authorList>
    </citation>
    <scope>NUCLEOTIDE SEQUENCE</scope>
</reference>
<protein>
    <recommendedName>
        <fullName evidence="3">N-acetylmuramoyl-L-alanine amidase domain-containing protein</fullName>
    </recommendedName>
</protein>
<sequence>EGYLAGAYGVLDGPEQSSWTFSLPKMGEPVQHYELTKIPWHAGLPGDRRQDTSLIGNLTLVGKEIEGKKGEAWTKNQLHWSAKIDVACRALCPAFGANPPTLRKNMWEHRWLSATSCPSGRNPWAAKFALISTWEDDMSLDNKDKEYLAGLMRGVVLALGTGQMNSAMRQGDAEWEPPKDLLDVLNAIGGIPSGPSGGLTEEEAKEAAKQAAREGTG</sequence>
<dbReference type="InterPro" id="IPR036505">
    <property type="entry name" value="Amidase/PGRP_sf"/>
</dbReference>
<evidence type="ECO:0000313" key="2">
    <source>
        <dbReference type="EMBL" id="KKL03695.1"/>
    </source>
</evidence>
<accession>A0A0F9A2J5</accession>
<proteinExistence type="predicted"/>
<dbReference type="AlphaFoldDB" id="A0A0F9A2J5"/>
<dbReference type="SUPFAM" id="SSF55846">
    <property type="entry name" value="N-acetylmuramoyl-L-alanine amidase-like"/>
    <property type="match status" value="1"/>
</dbReference>
<evidence type="ECO:0008006" key="3">
    <source>
        <dbReference type="Google" id="ProtNLM"/>
    </source>
</evidence>
<dbReference type="GO" id="GO:0009253">
    <property type="term" value="P:peptidoglycan catabolic process"/>
    <property type="evidence" value="ECO:0007669"/>
    <property type="project" value="InterPro"/>
</dbReference>
<feature type="region of interest" description="Disordered" evidence="1">
    <location>
        <begin position="192"/>
        <end position="217"/>
    </location>
</feature>
<evidence type="ECO:0000256" key="1">
    <source>
        <dbReference type="SAM" id="MobiDB-lite"/>
    </source>
</evidence>
<organism evidence="2">
    <name type="scientific">marine sediment metagenome</name>
    <dbReference type="NCBI Taxonomy" id="412755"/>
    <lineage>
        <taxon>unclassified sequences</taxon>
        <taxon>metagenomes</taxon>
        <taxon>ecological metagenomes</taxon>
    </lineage>
</organism>